<evidence type="ECO:0000259" key="9">
    <source>
        <dbReference type="Pfam" id="PF00171"/>
    </source>
</evidence>
<dbReference type="GO" id="GO:0008911">
    <property type="term" value="F:lactaldehyde dehydrogenase (NAD+) activity"/>
    <property type="evidence" value="ECO:0007669"/>
    <property type="project" value="TreeGrafter"/>
</dbReference>
<evidence type="ECO:0000256" key="1">
    <source>
        <dbReference type="ARBA" id="ARBA00009986"/>
    </source>
</evidence>
<dbReference type="InterPro" id="IPR051020">
    <property type="entry name" value="ALDH-related_metabolic_enz"/>
</dbReference>
<keyword evidence="11" id="KW-1185">Reference proteome</keyword>
<dbReference type="EC" id="1.2.1.9" evidence="3"/>
<dbReference type="EMBL" id="BLLF01001547">
    <property type="protein sequence ID" value="GFH19957.1"/>
    <property type="molecule type" value="Genomic_DNA"/>
</dbReference>
<sequence>MAQIYSEIRAESGAFKYLCNGQWRESSSGKVVANVNPCTRETAYTMQACTQGEVEEVFAAAKAAQKEWARTPLYKRSQVLHRVATIMREHAQPIADCLVVEVAKPARDSLSEVIRSADLLEYTAEEGVRVLGEGKLLTSDSF</sequence>
<evidence type="ECO:0000256" key="3">
    <source>
        <dbReference type="ARBA" id="ARBA00038980"/>
    </source>
</evidence>
<dbReference type="GO" id="GO:0008886">
    <property type="term" value="F:glyceraldehyde-3-phosphate dehydrogenase (NADP+) (non-phosphorylating) activity"/>
    <property type="evidence" value="ECO:0007669"/>
    <property type="project" value="UniProtKB-EC"/>
</dbReference>
<protein>
    <recommendedName>
        <fullName evidence="4">NADP-dependent glyceraldehyde-3-phosphate dehydrogenase</fullName>
        <ecNumber evidence="3">1.2.1.9</ecNumber>
    </recommendedName>
    <alternativeName>
        <fullName evidence="5">Glyceraldehyde-3-phosphate dehydrogenase [NADP(+)]</fullName>
    </alternativeName>
    <alternativeName>
        <fullName evidence="6">Non-phosphorylating glyceraldehyde 3-phosphate dehydrogenase</fullName>
    </alternativeName>
    <alternativeName>
        <fullName evidence="7">Triosephosphate dehydrogenase</fullName>
    </alternativeName>
</protein>
<comment type="caution">
    <text evidence="10">The sequence shown here is derived from an EMBL/GenBank/DDBJ whole genome shotgun (WGS) entry which is preliminary data.</text>
</comment>
<feature type="non-terminal residue" evidence="10">
    <location>
        <position position="1"/>
    </location>
</feature>
<evidence type="ECO:0000313" key="11">
    <source>
        <dbReference type="Proteomes" id="UP000485058"/>
    </source>
</evidence>
<dbReference type="Proteomes" id="UP000485058">
    <property type="component" value="Unassembled WGS sequence"/>
</dbReference>
<comment type="similarity">
    <text evidence="1">Belongs to the aldehyde dehydrogenase family.</text>
</comment>
<feature type="non-terminal residue" evidence="10">
    <location>
        <position position="142"/>
    </location>
</feature>
<dbReference type="PANTHER" id="PTHR42991">
    <property type="entry name" value="ALDEHYDE DEHYDROGENASE"/>
    <property type="match status" value="1"/>
</dbReference>
<feature type="domain" description="Aldehyde dehydrogenase" evidence="9">
    <location>
        <begin position="23"/>
        <end position="133"/>
    </location>
</feature>
<organism evidence="10 11">
    <name type="scientific">Haematococcus lacustris</name>
    <name type="common">Green alga</name>
    <name type="synonym">Haematococcus pluvialis</name>
    <dbReference type="NCBI Taxonomy" id="44745"/>
    <lineage>
        <taxon>Eukaryota</taxon>
        <taxon>Viridiplantae</taxon>
        <taxon>Chlorophyta</taxon>
        <taxon>core chlorophytes</taxon>
        <taxon>Chlorophyceae</taxon>
        <taxon>CS clade</taxon>
        <taxon>Chlamydomonadales</taxon>
        <taxon>Haematococcaceae</taxon>
        <taxon>Haematococcus</taxon>
    </lineage>
</organism>
<evidence type="ECO:0000313" key="10">
    <source>
        <dbReference type="EMBL" id="GFH19957.1"/>
    </source>
</evidence>
<evidence type="ECO:0000256" key="7">
    <source>
        <dbReference type="ARBA" id="ARBA00043052"/>
    </source>
</evidence>
<accession>A0A699ZBA9</accession>
<evidence type="ECO:0000256" key="8">
    <source>
        <dbReference type="ARBA" id="ARBA00049186"/>
    </source>
</evidence>
<dbReference type="InterPro" id="IPR016161">
    <property type="entry name" value="Ald_DH/histidinol_DH"/>
</dbReference>
<dbReference type="Gene3D" id="3.40.605.10">
    <property type="entry name" value="Aldehyde Dehydrogenase, Chain A, domain 1"/>
    <property type="match status" value="1"/>
</dbReference>
<evidence type="ECO:0000256" key="6">
    <source>
        <dbReference type="ARBA" id="ARBA00042646"/>
    </source>
</evidence>
<dbReference type="InterPro" id="IPR016162">
    <property type="entry name" value="Ald_DH_N"/>
</dbReference>
<dbReference type="PANTHER" id="PTHR42991:SF1">
    <property type="entry name" value="ALDEHYDE DEHYDROGENASE"/>
    <property type="match status" value="1"/>
</dbReference>
<proteinExistence type="inferred from homology"/>
<evidence type="ECO:0000256" key="5">
    <source>
        <dbReference type="ARBA" id="ARBA00042470"/>
    </source>
</evidence>
<evidence type="ECO:0000256" key="4">
    <source>
        <dbReference type="ARBA" id="ARBA00040853"/>
    </source>
</evidence>
<dbReference type="SUPFAM" id="SSF53720">
    <property type="entry name" value="ALDH-like"/>
    <property type="match status" value="1"/>
</dbReference>
<reference evidence="10 11" key="1">
    <citation type="submission" date="2020-02" db="EMBL/GenBank/DDBJ databases">
        <title>Draft genome sequence of Haematococcus lacustris strain NIES-144.</title>
        <authorList>
            <person name="Morimoto D."/>
            <person name="Nakagawa S."/>
            <person name="Yoshida T."/>
            <person name="Sawayama S."/>
        </authorList>
    </citation>
    <scope>NUCLEOTIDE SEQUENCE [LARGE SCALE GENOMIC DNA]</scope>
    <source>
        <strain evidence="10 11">NIES-144</strain>
    </source>
</reference>
<name>A0A699ZBA9_HAELA</name>
<evidence type="ECO:0000256" key="2">
    <source>
        <dbReference type="ARBA" id="ARBA00023002"/>
    </source>
</evidence>
<dbReference type="Pfam" id="PF00171">
    <property type="entry name" value="Aldedh"/>
    <property type="match status" value="1"/>
</dbReference>
<dbReference type="AlphaFoldDB" id="A0A699ZBA9"/>
<dbReference type="InterPro" id="IPR015590">
    <property type="entry name" value="Aldehyde_DH_dom"/>
</dbReference>
<gene>
    <name evidence="10" type="ORF">HaLaN_16997</name>
</gene>
<comment type="catalytic activity">
    <reaction evidence="8">
        <text>D-glyceraldehyde 3-phosphate + NADP(+) + H2O = (2R)-3-phosphoglycerate + NADPH + 2 H(+)</text>
        <dbReference type="Rhea" id="RHEA:14669"/>
        <dbReference type="ChEBI" id="CHEBI:15377"/>
        <dbReference type="ChEBI" id="CHEBI:15378"/>
        <dbReference type="ChEBI" id="CHEBI:57783"/>
        <dbReference type="ChEBI" id="CHEBI:58272"/>
        <dbReference type="ChEBI" id="CHEBI:58349"/>
        <dbReference type="ChEBI" id="CHEBI:59776"/>
        <dbReference type="EC" id="1.2.1.9"/>
    </reaction>
</comment>
<keyword evidence="2" id="KW-0560">Oxidoreductase</keyword>